<evidence type="ECO:0000256" key="17">
    <source>
        <dbReference type="SAM" id="SignalP"/>
    </source>
</evidence>
<evidence type="ECO:0000313" key="20">
    <source>
        <dbReference type="Proteomes" id="UP000807306"/>
    </source>
</evidence>
<feature type="domain" description="Glucose-methanol-choline oxidoreductase N-terminal" evidence="18">
    <location>
        <begin position="305"/>
        <end position="319"/>
    </location>
</feature>
<evidence type="ECO:0000256" key="10">
    <source>
        <dbReference type="ARBA" id="ARBA00033986"/>
    </source>
</evidence>
<evidence type="ECO:0000256" key="7">
    <source>
        <dbReference type="ARBA" id="ARBA00022630"/>
    </source>
</evidence>
<dbReference type="InterPro" id="IPR036188">
    <property type="entry name" value="FAD/NAD-bd_sf"/>
</dbReference>
<comment type="catalytic activity">
    <reaction evidence="13">
        <text>a pyranoside + acceptor = a pyranosid-3-ulose + reduced acceptor.</text>
        <dbReference type="EC" id="1.1.99.29"/>
    </reaction>
</comment>
<dbReference type="Gene3D" id="3.50.50.60">
    <property type="entry name" value="FAD/NAD(P)-binding domain"/>
    <property type="match status" value="1"/>
</dbReference>
<feature type="active site" description="Proton acceptor" evidence="15">
    <location>
        <position position="575"/>
    </location>
</feature>
<dbReference type="PIRSF" id="PIRSF000137">
    <property type="entry name" value="Alcohol_oxidase"/>
    <property type="match status" value="1"/>
</dbReference>
<comment type="caution">
    <text evidence="19">The sequence shown here is derived from an EMBL/GenBank/DDBJ whole genome shotgun (WGS) entry which is preliminary data.</text>
</comment>
<organism evidence="19 20">
    <name type="scientific">Crepidotus variabilis</name>
    <dbReference type="NCBI Taxonomy" id="179855"/>
    <lineage>
        <taxon>Eukaryota</taxon>
        <taxon>Fungi</taxon>
        <taxon>Dikarya</taxon>
        <taxon>Basidiomycota</taxon>
        <taxon>Agaricomycotina</taxon>
        <taxon>Agaricomycetes</taxon>
        <taxon>Agaricomycetidae</taxon>
        <taxon>Agaricales</taxon>
        <taxon>Agaricineae</taxon>
        <taxon>Crepidotaceae</taxon>
        <taxon>Crepidotus</taxon>
    </lineage>
</organism>
<evidence type="ECO:0000256" key="12">
    <source>
        <dbReference type="ARBA" id="ARBA00034029"/>
    </source>
</evidence>
<evidence type="ECO:0000256" key="16">
    <source>
        <dbReference type="PIRSR" id="PIRSR000137-2"/>
    </source>
</evidence>
<keyword evidence="6" id="KW-0964">Secreted</keyword>
<evidence type="ECO:0000256" key="1">
    <source>
        <dbReference type="ARBA" id="ARBA00001974"/>
    </source>
</evidence>
<dbReference type="InterPro" id="IPR007867">
    <property type="entry name" value="GMC_OxRtase_C"/>
</dbReference>
<evidence type="ECO:0000256" key="14">
    <source>
        <dbReference type="ARBA" id="ARBA00034059"/>
    </source>
</evidence>
<comment type="subcellular location">
    <subcellularLocation>
        <location evidence="2">Secreted</location>
    </subcellularLocation>
</comment>
<reference evidence="19" key="1">
    <citation type="submission" date="2020-11" db="EMBL/GenBank/DDBJ databases">
        <authorList>
            <consortium name="DOE Joint Genome Institute"/>
            <person name="Ahrendt S."/>
            <person name="Riley R."/>
            <person name="Andreopoulos W."/>
            <person name="Labutti K."/>
            <person name="Pangilinan J."/>
            <person name="Ruiz-Duenas F.J."/>
            <person name="Barrasa J.M."/>
            <person name="Sanchez-Garcia M."/>
            <person name="Camarero S."/>
            <person name="Miyauchi S."/>
            <person name="Serrano A."/>
            <person name="Linde D."/>
            <person name="Babiker R."/>
            <person name="Drula E."/>
            <person name="Ayuso-Fernandez I."/>
            <person name="Pacheco R."/>
            <person name="Padilla G."/>
            <person name="Ferreira P."/>
            <person name="Barriuso J."/>
            <person name="Kellner H."/>
            <person name="Castanera R."/>
            <person name="Alfaro M."/>
            <person name="Ramirez L."/>
            <person name="Pisabarro A.G."/>
            <person name="Kuo A."/>
            <person name="Tritt A."/>
            <person name="Lipzen A."/>
            <person name="He G."/>
            <person name="Yan M."/>
            <person name="Ng V."/>
            <person name="Cullen D."/>
            <person name="Martin F."/>
            <person name="Rosso M.-N."/>
            <person name="Henrissat B."/>
            <person name="Hibbett D."/>
            <person name="Martinez A.T."/>
            <person name="Grigoriev I.V."/>
        </authorList>
    </citation>
    <scope>NUCLEOTIDE SEQUENCE</scope>
    <source>
        <strain evidence="19">CBS 506.95</strain>
    </source>
</reference>
<dbReference type="SUPFAM" id="SSF51905">
    <property type="entry name" value="FAD/NAD(P)-binding domain"/>
    <property type="match status" value="1"/>
</dbReference>
<dbReference type="GO" id="GO:0050660">
    <property type="term" value="F:flavin adenine dinucleotide binding"/>
    <property type="evidence" value="ECO:0007669"/>
    <property type="project" value="InterPro"/>
</dbReference>
<proteinExistence type="inferred from homology"/>
<comment type="catalytic activity">
    <reaction evidence="14">
        <text>a pyranoside + acceptor = a pyranosid-3,4-diulose + reduced acceptor.</text>
        <dbReference type="EC" id="1.1.99.29"/>
    </reaction>
</comment>
<sequence>MRGLTVLHVVLFGLATPSLARTYDQYWNLPSLSYDYVIVGAGAAGNVIASRLSENSGISVLVIEAGPSDEGVTAAIAPLLAPTLTPNTPYDWNYTVAPQVGLNNRQFALPRGRLLGGSSSANYMVHHFGSSDDYDKLASLTGDNGWSWANMKKYIFKHEKIVPPNDGHDTTGQYIPANHGTTGMLSVSLPGNSQVIDAKVTAASQQLAAEFPYMNDTATPEKIIGIGWTQQSIGGGVRSSSSTSYLRSANSRPNLSVLINAQVTRLLPTGIENGKLAFRGVMFANGPNQIPGVVLAKKEVILSAGSIGTPQILLLSGIGPQADLQKLHILPLVDNPSVGDNLSDHVLLPNIYTVKGSDSLDGVFRDPAQFQTAMNTWTTSKKGPIANGVTNQLGFFRLPKNATIFSKGADPASGPKSAHWEMIVCNFWLNPGVALPANGSFLTFISALISPTSRGTVKLASSDPFDKPIIDPRMVTTDFDKFALREAVRAVKRFASASSWSDYIIAPYQTLAGTTDDEIDSHVRQLSSTVFHPVGTAAMSSSSSKGVVDSQLKVKGTAGLRVVDASVWPFLPSAHTQGPTYLVAERAADIIKSA</sequence>
<dbReference type="AlphaFoldDB" id="A0A9P6ELA3"/>
<keyword evidence="7" id="KW-0285">Flavoprotein</keyword>
<evidence type="ECO:0000256" key="8">
    <source>
        <dbReference type="ARBA" id="ARBA00022827"/>
    </source>
</evidence>
<keyword evidence="17" id="KW-0732">Signal</keyword>
<dbReference type="EMBL" id="MU157837">
    <property type="protein sequence ID" value="KAF9530999.1"/>
    <property type="molecule type" value="Genomic_DNA"/>
</dbReference>
<dbReference type="InterPro" id="IPR012132">
    <property type="entry name" value="GMC_OxRdtase"/>
</dbReference>
<dbReference type="PROSITE" id="PS00624">
    <property type="entry name" value="GMC_OXRED_2"/>
    <property type="match status" value="1"/>
</dbReference>
<name>A0A9P6ELA3_9AGAR</name>
<evidence type="ECO:0000256" key="9">
    <source>
        <dbReference type="ARBA" id="ARBA00024699"/>
    </source>
</evidence>
<evidence type="ECO:0000313" key="19">
    <source>
        <dbReference type="EMBL" id="KAF9530999.1"/>
    </source>
</evidence>
<dbReference type="Proteomes" id="UP000807306">
    <property type="component" value="Unassembled WGS sequence"/>
</dbReference>
<dbReference type="Pfam" id="PF05199">
    <property type="entry name" value="GMC_oxred_C"/>
    <property type="match status" value="1"/>
</dbReference>
<comment type="catalytic activity">
    <reaction evidence="10">
        <text>pyranose + acceptor = pyranos-2-ulose + reduced acceptor.</text>
        <dbReference type="EC" id="1.1.99.29"/>
    </reaction>
</comment>
<dbReference type="GO" id="GO:0033718">
    <property type="term" value="F:pyranose dehydrogenase (acceptor) activity"/>
    <property type="evidence" value="ECO:0007669"/>
    <property type="project" value="UniProtKB-EC"/>
</dbReference>
<dbReference type="SUPFAM" id="SSF54373">
    <property type="entry name" value="FAD-linked reductases, C-terminal domain"/>
    <property type="match status" value="1"/>
</dbReference>
<comment type="catalytic activity">
    <reaction evidence="11">
        <text>pyranose + acceptor = pyranos-2,3-diulose + reduced acceptor.</text>
        <dbReference type="EC" id="1.1.99.29"/>
    </reaction>
</comment>
<comment type="similarity">
    <text evidence="3">Belongs to the GMC oxidoreductase family.</text>
</comment>
<comment type="function">
    <text evidence="9">Catalyzes the single-oxidation or sequential double oxidation reaction of carbohydrates primarily at carbon-2 and/or carbon-3 with the concomitant reduction of the flavin. The enzyme exhibits a broad sugar substrate specificity, oxidizing different aldopyranoses to the corresponding C-1, C-2, C-3 or C-1,2, C-2,3 and C-3,4 (di)dehydro sugars with substrate-specific regioselectivity. Accepts only a narrow range of electron acceptors such as substituted benzoquinones and complexed metal ions and reacts extremely slowly with O(2) as acceptor. May play a role in the natural recycling of plant matter by oxidizing all major monosaccharides in lignocellulose and by reducing quinone compounds or reactive radical species generated during lignin depolymerization.</text>
</comment>
<protein>
    <recommendedName>
        <fullName evidence="5">pyranose dehydrogenase (acceptor)</fullName>
        <ecNumber evidence="5">1.1.99.29</ecNumber>
    </recommendedName>
</protein>
<dbReference type="PANTHER" id="PTHR11552:SF147">
    <property type="entry name" value="CHOLINE DEHYDROGENASE, MITOCHONDRIAL"/>
    <property type="match status" value="1"/>
</dbReference>
<feature type="binding site" evidence="16">
    <location>
        <position position="263"/>
    </location>
    <ligand>
        <name>FAD</name>
        <dbReference type="ChEBI" id="CHEBI:57692"/>
    </ligand>
</feature>
<dbReference type="OrthoDB" id="269227at2759"/>
<evidence type="ECO:0000256" key="3">
    <source>
        <dbReference type="ARBA" id="ARBA00010790"/>
    </source>
</evidence>
<evidence type="ECO:0000256" key="2">
    <source>
        <dbReference type="ARBA" id="ARBA00004613"/>
    </source>
</evidence>
<keyword evidence="8 16" id="KW-0274">FAD</keyword>
<dbReference type="InterPro" id="IPR000172">
    <property type="entry name" value="GMC_OxRdtase_N"/>
</dbReference>
<comment type="subunit">
    <text evidence="4">Monomer.</text>
</comment>
<feature type="signal peptide" evidence="17">
    <location>
        <begin position="1"/>
        <end position="20"/>
    </location>
</feature>
<feature type="binding site" evidence="16">
    <location>
        <begin position="122"/>
        <end position="125"/>
    </location>
    <ligand>
        <name>FAD</name>
        <dbReference type="ChEBI" id="CHEBI:57692"/>
    </ligand>
</feature>
<evidence type="ECO:0000256" key="13">
    <source>
        <dbReference type="ARBA" id="ARBA00034050"/>
    </source>
</evidence>
<evidence type="ECO:0000259" key="18">
    <source>
        <dbReference type="PROSITE" id="PS00624"/>
    </source>
</evidence>
<comment type="catalytic activity">
    <reaction evidence="12">
        <text>pyranose + acceptor = pyranos-3-ulose + reduced acceptor.</text>
        <dbReference type="EC" id="1.1.99.29"/>
    </reaction>
</comment>
<evidence type="ECO:0000256" key="5">
    <source>
        <dbReference type="ARBA" id="ARBA00013177"/>
    </source>
</evidence>
<dbReference type="Pfam" id="PF00732">
    <property type="entry name" value="GMC_oxred_N"/>
    <property type="match status" value="1"/>
</dbReference>
<dbReference type="GO" id="GO:0005576">
    <property type="term" value="C:extracellular region"/>
    <property type="evidence" value="ECO:0007669"/>
    <property type="project" value="UniProtKB-SubCell"/>
</dbReference>
<keyword evidence="20" id="KW-1185">Reference proteome</keyword>
<feature type="active site" description="Proton donor" evidence="15">
    <location>
        <position position="532"/>
    </location>
</feature>
<accession>A0A9P6ELA3</accession>
<dbReference type="EC" id="1.1.99.29" evidence="5"/>
<feature type="chain" id="PRO_5040129392" description="pyranose dehydrogenase (acceptor)" evidence="17">
    <location>
        <begin position="21"/>
        <end position="594"/>
    </location>
</feature>
<comment type="cofactor">
    <cofactor evidence="1 16">
        <name>FAD</name>
        <dbReference type="ChEBI" id="CHEBI:57692"/>
    </cofactor>
</comment>
<evidence type="ECO:0000256" key="11">
    <source>
        <dbReference type="ARBA" id="ARBA00034010"/>
    </source>
</evidence>
<evidence type="ECO:0000256" key="4">
    <source>
        <dbReference type="ARBA" id="ARBA00011245"/>
    </source>
</evidence>
<dbReference type="Gene3D" id="3.30.560.10">
    <property type="entry name" value="Glucose Oxidase, domain 3"/>
    <property type="match status" value="1"/>
</dbReference>
<dbReference type="PANTHER" id="PTHR11552">
    <property type="entry name" value="GLUCOSE-METHANOL-CHOLINE GMC OXIDOREDUCTASE"/>
    <property type="match status" value="1"/>
</dbReference>
<evidence type="ECO:0000256" key="15">
    <source>
        <dbReference type="PIRSR" id="PIRSR000137-1"/>
    </source>
</evidence>
<evidence type="ECO:0000256" key="6">
    <source>
        <dbReference type="ARBA" id="ARBA00022525"/>
    </source>
</evidence>
<gene>
    <name evidence="19" type="ORF">CPB83DRAFT_892268</name>
</gene>